<dbReference type="EMBL" id="JAGSPN010000015">
    <property type="protein sequence ID" value="MBR7783854.1"/>
    <property type="molecule type" value="Genomic_DNA"/>
</dbReference>
<organism evidence="1 2">
    <name type="scientific">Undibacterium luofuense</name>
    <dbReference type="NCBI Taxonomy" id="2828733"/>
    <lineage>
        <taxon>Bacteria</taxon>
        <taxon>Pseudomonadati</taxon>
        <taxon>Pseudomonadota</taxon>
        <taxon>Betaproteobacteria</taxon>
        <taxon>Burkholderiales</taxon>
        <taxon>Oxalobacteraceae</taxon>
        <taxon>Undibacterium</taxon>
    </lineage>
</organism>
<evidence type="ECO:0000313" key="2">
    <source>
        <dbReference type="Proteomes" id="UP000680067"/>
    </source>
</evidence>
<keyword evidence="2" id="KW-1185">Reference proteome</keyword>
<dbReference type="AlphaFoldDB" id="A0A941DPL8"/>
<dbReference type="Proteomes" id="UP000680067">
    <property type="component" value="Unassembled WGS sequence"/>
</dbReference>
<reference evidence="1" key="1">
    <citation type="submission" date="2021-04" db="EMBL/GenBank/DDBJ databases">
        <title>novel species isolated from subtropical streams in China.</title>
        <authorList>
            <person name="Lu H."/>
        </authorList>
    </citation>
    <scope>NUCLEOTIDE SEQUENCE</scope>
    <source>
        <strain evidence="1">LFS511W</strain>
    </source>
</reference>
<accession>A0A941DPL8</accession>
<name>A0A941DPL8_9BURK</name>
<gene>
    <name evidence="1" type="ORF">KDM89_17035</name>
</gene>
<sequence>MVRAVQVLNDGCFCITLDQEKLWSTLESGNADDALLRMIREERPHLFSAQTVFLASEHAHRINTLITAVETVVHLPAYRQHVLASAPETARHTPQGQRGVLFGYDFHVQGNHTGLIEINTNAGGIMLNAVLSKAQRGCCPPVETFLPVAGAASALEQELLAMFREEWALAGKESDLTTVAIVDENPQQQYLYPEFLLFERLLTEHGIRVIVTDPAGLSLSEGRLWHGDIAIDLLYNRLTDFYLEAPEHHALRDAWMQDAVVMTPHPQAHALYADKRHLALLTDASQLQKLGVPEAIQQILLTNIPRTVLVHPENAEQLWHERKQWFFKPATGFGSRAAYRGDKLTTRVWQEILQSDYVAQAIMAPGERAVSEADPASKLKFDLRAYVYNGKVQWLAARLYQGQTTNFRTPGGGFAPVHVASDTQLQALGGFLNRS</sequence>
<proteinExistence type="predicted"/>
<comment type="caution">
    <text evidence="1">The sequence shown here is derived from an EMBL/GenBank/DDBJ whole genome shotgun (WGS) entry which is preliminary data.</text>
</comment>
<protein>
    <recommendedName>
        <fullName evidence="3">Circularly permuted type 2 ATP-grasp protein</fullName>
    </recommendedName>
</protein>
<evidence type="ECO:0000313" key="1">
    <source>
        <dbReference type="EMBL" id="MBR7783854.1"/>
    </source>
</evidence>
<evidence type="ECO:0008006" key="3">
    <source>
        <dbReference type="Google" id="ProtNLM"/>
    </source>
</evidence>